<evidence type="ECO:0000313" key="2">
    <source>
        <dbReference type="EMBL" id="KAF5346441.1"/>
    </source>
</evidence>
<evidence type="ECO:0000256" key="1">
    <source>
        <dbReference type="SAM" id="MobiDB-lite"/>
    </source>
</evidence>
<evidence type="ECO:0000313" key="4">
    <source>
        <dbReference type="Proteomes" id="UP000518752"/>
    </source>
</evidence>
<dbReference type="EMBL" id="JAACJN010000352">
    <property type="protein sequence ID" value="KAF5346441.1"/>
    <property type="molecule type" value="Genomic_DNA"/>
</dbReference>
<feature type="region of interest" description="Disordered" evidence="1">
    <location>
        <begin position="102"/>
        <end position="145"/>
    </location>
</feature>
<protein>
    <submittedName>
        <fullName evidence="3">Uncharacterized protein</fullName>
    </submittedName>
</protein>
<proteinExistence type="predicted"/>
<gene>
    <name evidence="3" type="ORF">D9757_010923</name>
    <name evidence="2" type="ORF">D9757_014705</name>
</gene>
<name>A0A8H5GIC2_9AGAR</name>
<sequence length="257" mass="29681">MRVLRYRERGREEIRERSWKSLEAIPTRRRVVEGFMSRHITHRIGYLIVKMGITRSDEADEEEEEYRTILQSWVIICESKYDARRNAFLPIFDILRSCGSRGTTTTSYDGGNKGEENRGREKIGQVDDAGESPQSHRMSLKSDRKFGRAGMENYRRIPLPSSFHHLRKYHATQPTKFTSNVLSASETATHTKSKSPLQLVVYPVSKLTLLDDNNATLSSPRAQPTMVSPCLPPPSTTRWNVFFPRCRYLVQERSEVK</sequence>
<dbReference type="AlphaFoldDB" id="A0A8H5GIC2"/>
<keyword evidence="4" id="KW-1185">Reference proteome</keyword>
<accession>A0A8H5GIC2</accession>
<dbReference type="EMBL" id="JAACJN010000165">
    <property type="protein sequence ID" value="KAF5365548.1"/>
    <property type="molecule type" value="Genomic_DNA"/>
</dbReference>
<organism evidence="3 4">
    <name type="scientific">Collybiopsis confluens</name>
    <dbReference type="NCBI Taxonomy" id="2823264"/>
    <lineage>
        <taxon>Eukaryota</taxon>
        <taxon>Fungi</taxon>
        <taxon>Dikarya</taxon>
        <taxon>Basidiomycota</taxon>
        <taxon>Agaricomycotina</taxon>
        <taxon>Agaricomycetes</taxon>
        <taxon>Agaricomycetidae</taxon>
        <taxon>Agaricales</taxon>
        <taxon>Marasmiineae</taxon>
        <taxon>Omphalotaceae</taxon>
        <taxon>Collybiopsis</taxon>
    </lineage>
</organism>
<dbReference type="Proteomes" id="UP000518752">
    <property type="component" value="Unassembled WGS sequence"/>
</dbReference>
<reference evidence="3 4" key="1">
    <citation type="journal article" date="2020" name="ISME J.">
        <title>Uncovering the hidden diversity of litter-decomposition mechanisms in mushroom-forming fungi.</title>
        <authorList>
            <person name="Floudas D."/>
            <person name="Bentzer J."/>
            <person name="Ahren D."/>
            <person name="Johansson T."/>
            <person name="Persson P."/>
            <person name="Tunlid A."/>
        </authorList>
    </citation>
    <scope>NUCLEOTIDE SEQUENCE [LARGE SCALE GENOMIC DNA]</scope>
    <source>
        <strain evidence="3 4">CBS 406.79</strain>
    </source>
</reference>
<feature type="compositionally biased region" description="Basic and acidic residues" evidence="1">
    <location>
        <begin position="112"/>
        <end position="125"/>
    </location>
</feature>
<comment type="caution">
    <text evidence="3">The sequence shown here is derived from an EMBL/GenBank/DDBJ whole genome shotgun (WGS) entry which is preliminary data.</text>
</comment>
<evidence type="ECO:0000313" key="3">
    <source>
        <dbReference type="EMBL" id="KAF5365548.1"/>
    </source>
</evidence>